<feature type="transmembrane region" description="Helical" evidence="1">
    <location>
        <begin position="28"/>
        <end position="48"/>
    </location>
</feature>
<keyword evidence="1" id="KW-0812">Transmembrane</keyword>
<dbReference type="InterPro" id="IPR009495">
    <property type="entry name" value="NrsF"/>
</dbReference>
<dbReference type="Pfam" id="PF06532">
    <property type="entry name" value="NrsF"/>
    <property type="match status" value="1"/>
</dbReference>
<dbReference type="OrthoDB" id="327803at2"/>
<evidence type="ECO:0000313" key="3">
    <source>
        <dbReference type="Proteomes" id="UP000298429"/>
    </source>
</evidence>
<comment type="caution">
    <text evidence="2">The sequence shown here is derived from an EMBL/GenBank/DDBJ whole genome shotgun (WGS) entry which is preliminary data.</text>
</comment>
<accession>A0A5F2BV97</accession>
<evidence type="ECO:0000256" key="1">
    <source>
        <dbReference type="SAM" id="Phobius"/>
    </source>
</evidence>
<reference evidence="2 3" key="1">
    <citation type="journal article" date="2019" name="PLoS Negl. Trop. Dis.">
        <title>Revisiting the worldwide diversity of Leptospira species in the environment.</title>
        <authorList>
            <person name="Vincent A.T."/>
            <person name="Schiettekatte O."/>
            <person name="Bourhy P."/>
            <person name="Veyrier F.J."/>
            <person name="Picardeau M."/>
        </authorList>
    </citation>
    <scope>NUCLEOTIDE SEQUENCE [LARGE SCALE GENOMIC DNA]</scope>
    <source>
        <strain evidence="2 3">201702444</strain>
    </source>
</reference>
<dbReference type="AlphaFoldDB" id="A0A5F2BV97"/>
<feature type="transmembrane region" description="Helical" evidence="1">
    <location>
        <begin position="185"/>
        <end position="204"/>
    </location>
</feature>
<sequence length="210" mass="24043">MPRKDETTESLIQRMAEETPARKYDRNWFAILGPIFVVILSLYLLSLFPLTSRLIHIPTLFPDFLWITLIASYSFWILSQLRFPEESFTKAARFPLLLAFLWILYSVGMFAWDLIADHEIHTHIGRCWLILFLTSLLLAGSGILILRMGKPGNPVLAAAVLSVFSLALANFCLKFVCSDQSSFHILVSHVFSSLGFFGFGFFLFKNILKW</sequence>
<name>A0A5F2BV97_9LEPT</name>
<dbReference type="Proteomes" id="UP000298429">
    <property type="component" value="Unassembled WGS sequence"/>
</dbReference>
<feature type="transmembrane region" description="Helical" evidence="1">
    <location>
        <begin position="155"/>
        <end position="173"/>
    </location>
</feature>
<dbReference type="RefSeq" id="WP_135669238.1">
    <property type="nucleotide sequence ID" value="NZ_RQGN01000002.1"/>
</dbReference>
<protein>
    <submittedName>
        <fullName evidence="2">DUF1109 family protein</fullName>
    </submittedName>
</protein>
<evidence type="ECO:0000313" key="2">
    <source>
        <dbReference type="EMBL" id="TGM10350.1"/>
    </source>
</evidence>
<gene>
    <name evidence="2" type="ORF">EHQ76_00280</name>
</gene>
<organism evidence="2 3">
    <name type="scientific">Leptospira barantonii</name>
    <dbReference type="NCBI Taxonomy" id="2023184"/>
    <lineage>
        <taxon>Bacteria</taxon>
        <taxon>Pseudomonadati</taxon>
        <taxon>Spirochaetota</taxon>
        <taxon>Spirochaetia</taxon>
        <taxon>Leptospirales</taxon>
        <taxon>Leptospiraceae</taxon>
        <taxon>Leptospira</taxon>
    </lineage>
</organism>
<dbReference type="EMBL" id="RQGN01000002">
    <property type="protein sequence ID" value="TGM10350.1"/>
    <property type="molecule type" value="Genomic_DNA"/>
</dbReference>
<proteinExistence type="predicted"/>
<feature type="transmembrane region" description="Helical" evidence="1">
    <location>
        <begin position="127"/>
        <end position="149"/>
    </location>
</feature>
<keyword evidence="1" id="KW-1133">Transmembrane helix</keyword>
<feature type="transmembrane region" description="Helical" evidence="1">
    <location>
        <begin position="91"/>
        <end position="115"/>
    </location>
</feature>
<keyword evidence="1" id="KW-0472">Membrane</keyword>
<feature type="transmembrane region" description="Helical" evidence="1">
    <location>
        <begin position="60"/>
        <end position="79"/>
    </location>
</feature>